<gene>
    <name evidence="2" type="ordered locus">Bcell_1346</name>
</gene>
<name>E6TTH5_EVAC2</name>
<dbReference type="Proteomes" id="UP000001401">
    <property type="component" value="Chromosome"/>
</dbReference>
<reference evidence="2 3" key="1">
    <citation type="submission" date="2010-12" db="EMBL/GenBank/DDBJ databases">
        <title>Complete sequence of Bacillus cellulosilyticus DSM 2522.</title>
        <authorList>
            <consortium name="US DOE Joint Genome Institute"/>
            <person name="Lucas S."/>
            <person name="Copeland A."/>
            <person name="Lapidus A."/>
            <person name="Cheng J.-F."/>
            <person name="Bruce D."/>
            <person name="Goodwin L."/>
            <person name="Pitluck S."/>
            <person name="Chertkov O."/>
            <person name="Detter J.C."/>
            <person name="Han C."/>
            <person name="Tapia R."/>
            <person name="Land M."/>
            <person name="Hauser L."/>
            <person name="Jeffries C."/>
            <person name="Kyrpides N."/>
            <person name="Ivanova N."/>
            <person name="Mikhailova N."/>
            <person name="Brumm P."/>
            <person name="Mead D."/>
            <person name="Woyke T."/>
        </authorList>
    </citation>
    <scope>NUCLEOTIDE SEQUENCE [LARGE SCALE GENOMIC DNA]</scope>
    <source>
        <strain evidence="3">ATCC 21833 / DSM 2522 / FERM P-1141 / JCM 9156 / N-4</strain>
    </source>
</reference>
<dbReference type="EMBL" id="CP002394">
    <property type="protein sequence ID" value="ADU29611.1"/>
    <property type="molecule type" value="Genomic_DNA"/>
</dbReference>
<dbReference type="Pfam" id="PF01547">
    <property type="entry name" value="SBP_bac_1"/>
    <property type="match status" value="1"/>
</dbReference>
<dbReference type="SUPFAM" id="SSF53850">
    <property type="entry name" value="Periplasmic binding protein-like II"/>
    <property type="match status" value="1"/>
</dbReference>
<dbReference type="eggNOG" id="COG1653">
    <property type="taxonomic scope" value="Bacteria"/>
</dbReference>
<dbReference type="InterPro" id="IPR006059">
    <property type="entry name" value="SBP"/>
</dbReference>
<dbReference type="STRING" id="649639.Bcell_1346"/>
<dbReference type="CDD" id="cd13585">
    <property type="entry name" value="PBP2_TMBP_like"/>
    <property type="match status" value="1"/>
</dbReference>
<accession>E6TTH5</accession>
<proteinExistence type="predicted"/>
<dbReference type="Gene3D" id="3.40.190.10">
    <property type="entry name" value="Periplasmic binding protein-like II"/>
    <property type="match status" value="2"/>
</dbReference>
<feature type="region of interest" description="Disordered" evidence="1">
    <location>
        <begin position="28"/>
        <end position="55"/>
    </location>
</feature>
<dbReference type="RefSeq" id="WP_013487949.1">
    <property type="nucleotide sequence ID" value="NC_014829.1"/>
</dbReference>
<evidence type="ECO:0000313" key="3">
    <source>
        <dbReference type="Proteomes" id="UP000001401"/>
    </source>
</evidence>
<dbReference type="KEGG" id="bco:Bcell_1346"/>
<sequence precursor="true">MLNKWKMLLVGVISVFLLMGLVACGDDSDESASSDGGETETEDSGDDSTADDEAAEELEEVEIRFSWWGDTGRNEVYNEIVDRFEEKYPHITVQREFGGWEDYWDRLATQIAGGNAPDVISMHQFYVSDYARRGALRDIQELMDAGVLDLSDFEDSAIDSGKVDDTIYMVAKGITMPGWAYNTAQFDELGVDYPDLNWTWDDFVETVHALNDAMGSDDHWGVQDMSGGQLQPNFRYFVRQRGNDLFDDEGKLAFDEDDVREWWTMWDDLRQAGAIPDAATGNEFEGAPLEANMFVTGRTALVQIPANQLYLYQQQFDDGELRMVRMPHIEGGANGEYIEGAYLSIAERSDHPEEAAMFIDFFVNAEESIELFKVEQGPPAGTQASQIVQDLIDPAQARAVEFIQEALPYGESAPYAPTGVSEVEQAFSDNAEAIAFGQKSVDQAVEDFMNVARNVFQ</sequence>
<keyword evidence="3" id="KW-1185">Reference proteome</keyword>
<evidence type="ECO:0000313" key="2">
    <source>
        <dbReference type="EMBL" id="ADU29611.1"/>
    </source>
</evidence>
<evidence type="ECO:0000256" key="1">
    <source>
        <dbReference type="SAM" id="MobiDB-lite"/>
    </source>
</evidence>
<dbReference type="PROSITE" id="PS51257">
    <property type="entry name" value="PROKAR_LIPOPROTEIN"/>
    <property type="match status" value="1"/>
</dbReference>
<organism evidence="2 3">
    <name type="scientific">Evansella cellulosilytica (strain ATCC 21833 / DSM 2522 / FERM P-1141 / JCM 9156 / N-4)</name>
    <name type="common">Bacillus cellulosilyticus</name>
    <dbReference type="NCBI Taxonomy" id="649639"/>
    <lineage>
        <taxon>Bacteria</taxon>
        <taxon>Bacillati</taxon>
        <taxon>Bacillota</taxon>
        <taxon>Bacilli</taxon>
        <taxon>Bacillales</taxon>
        <taxon>Bacillaceae</taxon>
        <taxon>Evansella</taxon>
    </lineage>
</organism>
<dbReference type="PANTHER" id="PTHR43649">
    <property type="entry name" value="ARABINOSE-BINDING PROTEIN-RELATED"/>
    <property type="match status" value="1"/>
</dbReference>
<protein>
    <submittedName>
        <fullName evidence="2">Extracellular solute-binding protein family 1</fullName>
    </submittedName>
</protein>
<dbReference type="HOGENOM" id="CLU_031285_5_0_9"/>
<dbReference type="PANTHER" id="PTHR43649:SF11">
    <property type="entry name" value="ABC TRANSPORTER SUBSTRATE-BINDING PROTEIN YESO-RELATED"/>
    <property type="match status" value="1"/>
</dbReference>
<dbReference type="AlphaFoldDB" id="E6TTH5"/>
<dbReference type="InterPro" id="IPR050490">
    <property type="entry name" value="Bact_solute-bd_prot1"/>
</dbReference>